<evidence type="ECO:0000313" key="3">
    <source>
        <dbReference type="EMBL" id="RDD62508.1"/>
    </source>
</evidence>
<dbReference type="EMBL" id="QPMH01000005">
    <property type="protein sequence ID" value="RDD62508.1"/>
    <property type="molecule type" value="Genomic_DNA"/>
</dbReference>
<dbReference type="AlphaFoldDB" id="A0A369TB50"/>
<proteinExistence type="predicted"/>
<evidence type="ECO:0000259" key="2">
    <source>
        <dbReference type="Pfam" id="PF21006"/>
    </source>
</evidence>
<dbReference type="InterPro" id="IPR008990">
    <property type="entry name" value="Elect_transpt_acc-like_dom_sf"/>
</dbReference>
<keyword evidence="4" id="KW-1185">Reference proteome</keyword>
<accession>A0A369TB50</accession>
<sequence>MPHDTQGRIGPQDLGGLDGDSVDPSEHDLAQWERMVDAMTRLMYREKIFGDAAQLREGIEALGPDVYQRLSYFERWAASSARKCVMEGLVTQEELDERIAQIRERGRDGA</sequence>
<dbReference type="Gene3D" id="1.10.472.20">
    <property type="entry name" value="Nitrile hydratase, beta subunit"/>
    <property type="match status" value="1"/>
</dbReference>
<name>A0A369TB50_9PROT</name>
<feature type="domain" description="Nitrile hydratase beta subunit-like N-terminal" evidence="2">
    <location>
        <begin position="10"/>
        <end position="105"/>
    </location>
</feature>
<gene>
    <name evidence="3" type="ORF">DRB17_07640</name>
</gene>
<protein>
    <submittedName>
        <fullName evidence="3">Nitrile hydratase subunit beta</fullName>
    </submittedName>
</protein>
<dbReference type="RefSeq" id="WP_114581604.1">
    <property type="nucleotide sequence ID" value="NZ_QPMH01000005.1"/>
</dbReference>
<dbReference type="InterPro" id="IPR042262">
    <property type="entry name" value="CN_hydtase_beta_C"/>
</dbReference>
<organism evidence="3 4">
    <name type="scientific">Ferruginivarius sediminum</name>
    <dbReference type="NCBI Taxonomy" id="2661937"/>
    <lineage>
        <taxon>Bacteria</taxon>
        <taxon>Pseudomonadati</taxon>
        <taxon>Pseudomonadota</taxon>
        <taxon>Alphaproteobacteria</taxon>
        <taxon>Rhodospirillales</taxon>
        <taxon>Rhodospirillaceae</taxon>
        <taxon>Ferruginivarius</taxon>
    </lineage>
</organism>
<dbReference type="SUPFAM" id="SSF50090">
    <property type="entry name" value="Electron transport accessory proteins"/>
    <property type="match status" value="1"/>
</dbReference>
<evidence type="ECO:0000256" key="1">
    <source>
        <dbReference type="SAM" id="MobiDB-lite"/>
    </source>
</evidence>
<dbReference type="Pfam" id="PF21006">
    <property type="entry name" value="NHase_beta_N"/>
    <property type="match status" value="1"/>
</dbReference>
<dbReference type="InterPro" id="IPR049054">
    <property type="entry name" value="CN_hydtase_beta-like_N"/>
</dbReference>
<comment type="caution">
    <text evidence="3">The sequence shown here is derived from an EMBL/GenBank/DDBJ whole genome shotgun (WGS) entry which is preliminary data.</text>
</comment>
<reference evidence="3 4" key="1">
    <citation type="submission" date="2018-07" db="EMBL/GenBank/DDBJ databases">
        <title>Venubactetium sediminum gen. nov., sp. nov., isolated from a marine solar saltern.</title>
        <authorList>
            <person name="Wang S."/>
        </authorList>
    </citation>
    <scope>NUCLEOTIDE SEQUENCE [LARGE SCALE GENOMIC DNA]</scope>
    <source>
        <strain evidence="3 4">WD2A32</strain>
    </source>
</reference>
<dbReference type="Proteomes" id="UP000253941">
    <property type="component" value="Unassembled WGS sequence"/>
</dbReference>
<evidence type="ECO:0000313" key="4">
    <source>
        <dbReference type="Proteomes" id="UP000253941"/>
    </source>
</evidence>
<feature type="region of interest" description="Disordered" evidence="1">
    <location>
        <begin position="1"/>
        <end position="25"/>
    </location>
</feature>